<dbReference type="CDD" id="cd00093">
    <property type="entry name" value="HTH_XRE"/>
    <property type="match status" value="1"/>
</dbReference>
<dbReference type="Pfam" id="PF13443">
    <property type="entry name" value="HTH_26"/>
    <property type="match status" value="1"/>
</dbReference>
<evidence type="ECO:0000313" key="3">
    <source>
        <dbReference type="Proteomes" id="UP000008206"/>
    </source>
</evidence>
<dbReference type="EMBL" id="CP002199">
    <property type="protein sequence ID" value="ADN17956.1"/>
    <property type="molecule type" value="Genomic_DNA"/>
</dbReference>
<dbReference type="Proteomes" id="UP000008206">
    <property type="component" value="Plasmid Cy782201"/>
</dbReference>
<gene>
    <name evidence="2" type="ordered locus">Cyan7822_6122</name>
</gene>
<evidence type="ECO:0000259" key="1">
    <source>
        <dbReference type="PROSITE" id="PS50943"/>
    </source>
</evidence>
<dbReference type="RefSeq" id="WP_013334706.1">
    <property type="nucleotide sequence ID" value="NC_014533.1"/>
</dbReference>
<feature type="domain" description="HTH cro/C1-type" evidence="1">
    <location>
        <begin position="7"/>
        <end position="62"/>
    </location>
</feature>
<dbReference type="HOGENOM" id="CLU_066192_31_3_3"/>
<proteinExistence type="predicted"/>
<dbReference type="OrthoDB" id="427043at2"/>
<dbReference type="KEGG" id="cyj:Cyan7822_6122"/>
<dbReference type="GO" id="GO:0003677">
    <property type="term" value="F:DNA binding"/>
    <property type="evidence" value="ECO:0007669"/>
    <property type="project" value="InterPro"/>
</dbReference>
<dbReference type="AlphaFoldDB" id="E0ULX6"/>
<geneLocation type="plasmid" evidence="2 3">
    <name>Cy782201</name>
</geneLocation>
<keyword evidence="2" id="KW-0614">Plasmid</keyword>
<dbReference type="PROSITE" id="PS50943">
    <property type="entry name" value="HTH_CROC1"/>
    <property type="match status" value="1"/>
</dbReference>
<keyword evidence="3" id="KW-1185">Reference proteome</keyword>
<dbReference type="SMART" id="SM00530">
    <property type="entry name" value="HTH_XRE"/>
    <property type="match status" value="1"/>
</dbReference>
<name>E0ULX6_GLOV7</name>
<evidence type="ECO:0000313" key="2">
    <source>
        <dbReference type="EMBL" id="ADN17956.1"/>
    </source>
</evidence>
<organism evidence="2 3">
    <name type="scientific">Gloeothece verrucosa (strain PCC 7822)</name>
    <name type="common">Cyanothece sp. (strain PCC 7822)</name>
    <dbReference type="NCBI Taxonomy" id="497965"/>
    <lineage>
        <taxon>Bacteria</taxon>
        <taxon>Bacillati</taxon>
        <taxon>Cyanobacteriota</taxon>
        <taxon>Cyanophyceae</taxon>
        <taxon>Oscillatoriophycideae</taxon>
        <taxon>Chroococcales</taxon>
        <taxon>Aphanothecaceae</taxon>
        <taxon>Gloeothece</taxon>
        <taxon>Gloeothece verrucosa</taxon>
    </lineage>
</organism>
<protein>
    <submittedName>
        <fullName evidence="2">Transcriptional regulator, XRE family</fullName>
    </submittedName>
</protein>
<dbReference type="InterPro" id="IPR010982">
    <property type="entry name" value="Lambda_DNA-bd_dom_sf"/>
</dbReference>
<sequence>MTVICTLRQFIQERNLTQLKVAQDTGLSPTIIGNLSNNRFSRIDVQTAERLCKYLSCEFGDLFKIQN</sequence>
<dbReference type="Gene3D" id="1.10.260.40">
    <property type="entry name" value="lambda repressor-like DNA-binding domains"/>
    <property type="match status" value="1"/>
</dbReference>
<dbReference type="InterPro" id="IPR001387">
    <property type="entry name" value="Cro/C1-type_HTH"/>
</dbReference>
<reference evidence="3" key="1">
    <citation type="journal article" date="2011" name="MBio">
        <title>Novel metabolic attributes of the genus Cyanothece, comprising a group of unicellular nitrogen-fixing Cyanobacteria.</title>
        <authorList>
            <person name="Bandyopadhyay A."/>
            <person name="Elvitigala T."/>
            <person name="Welsh E."/>
            <person name="Stockel J."/>
            <person name="Liberton M."/>
            <person name="Min H."/>
            <person name="Sherman L.A."/>
            <person name="Pakrasi H.B."/>
        </authorList>
    </citation>
    <scope>NUCLEOTIDE SEQUENCE [LARGE SCALE GENOMIC DNA]</scope>
    <source>
        <strain evidence="3">PCC 7822</strain>
        <plasmid evidence="3">Cy782201</plasmid>
    </source>
</reference>
<accession>E0ULX6</accession>
<dbReference type="SUPFAM" id="SSF47413">
    <property type="entry name" value="lambda repressor-like DNA-binding domains"/>
    <property type="match status" value="1"/>
</dbReference>